<keyword evidence="1" id="KW-0614">Plasmid</keyword>
<reference evidence="1" key="1">
    <citation type="submission" date="2009-08" db="EMBL/GenBank/DDBJ databases">
        <authorList>
            <person name="Gill J."/>
            <person name="Borman J."/>
            <person name="Shetty J."/>
            <person name="Hostetler J."/>
            <person name="Durkin S."/>
            <person name="Montgomery B."/>
        </authorList>
    </citation>
    <scope>NUCLEOTIDE SEQUENCE</scope>
    <source>
        <strain evidence="1">K102N</strain>
        <plasmid evidence="1">pWBG762</plasmid>
    </source>
</reference>
<geneLocation type="plasmid" evidence="1">
    <name>pWBG762</name>
</geneLocation>
<dbReference type="AlphaFoldDB" id="D2JDI6"/>
<proteinExistence type="predicted"/>
<sequence length="85" mass="10068">MANRMALGKNKYSEQFKVPFMVSLDKINIVFSDDENVIKSLFDLKYAMDHKNNIDNEIYKLTTSMYTNLKLIPPSKEDFFRYTML</sequence>
<gene>
    <name evidence="1" type="ORF">SAP043A_048</name>
</gene>
<organism evidence="1">
    <name type="scientific">Staphylococcus aureus</name>
    <dbReference type="NCBI Taxonomy" id="1280"/>
    <lineage>
        <taxon>Bacteria</taxon>
        <taxon>Bacillati</taxon>
        <taxon>Bacillota</taxon>
        <taxon>Bacilli</taxon>
        <taxon>Bacillales</taxon>
        <taxon>Staphylococcaceae</taxon>
        <taxon>Staphylococcus</taxon>
    </lineage>
</organism>
<accession>D2JDI6</accession>
<dbReference type="EMBL" id="GQ900475">
    <property type="protein sequence ID" value="ACZ66181.1"/>
    <property type="molecule type" value="Genomic_DNA"/>
</dbReference>
<name>D2JDI6_STAAU</name>
<reference evidence="1" key="2">
    <citation type="submission" date="2009-12" db="EMBL/GenBank/DDBJ databases">
        <authorList>
            <person name="Summers A.O."/>
            <person name="Shearer J."/>
            <person name="Wireman J."/>
        </authorList>
    </citation>
    <scope>NUCLEOTIDE SEQUENCE</scope>
    <source>
        <strain evidence="1">K102N</strain>
        <plasmid evidence="1">pWBG762</plasmid>
    </source>
</reference>
<dbReference type="RefSeq" id="WP_103151957.1">
    <property type="nucleotide sequence ID" value="NZ_CP160101.1"/>
</dbReference>
<protein>
    <submittedName>
        <fullName evidence="1">Uncharacterized protein</fullName>
    </submittedName>
</protein>
<evidence type="ECO:0000313" key="1">
    <source>
        <dbReference type="EMBL" id="ACZ66181.1"/>
    </source>
</evidence>